<dbReference type="Gene3D" id="3.40.30.10">
    <property type="entry name" value="Glutaredoxin"/>
    <property type="match status" value="1"/>
</dbReference>
<dbReference type="SFLD" id="SFLDS00019">
    <property type="entry name" value="Glutathione_Transferase_(cytos"/>
    <property type="match status" value="1"/>
</dbReference>
<feature type="domain" description="GST N-terminal" evidence="1">
    <location>
        <begin position="5"/>
        <end position="84"/>
    </location>
</feature>
<dbReference type="Pfam" id="PF13417">
    <property type="entry name" value="GST_N_3"/>
    <property type="match status" value="1"/>
</dbReference>
<dbReference type="PANTHER" id="PTHR43968">
    <property type="match status" value="1"/>
</dbReference>
<name>A0ABW2IGQ2_9PROT</name>
<reference evidence="4" key="1">
    <citation type="journal article" date="2019" name="Int. J. Syst. Evol. Microbiol.">
        <title>The Global Catalogue of Microorganisms (GCM) 10K type strain sequencing project: providing services to taxonomists for standard genome sequencing and annotation.</title>
        <authorList>
            <consortium name="The Broad Institute Genomics Platform"/>
            <consortium name="The Broad Institute Genome Sequencing Center for Infectious Disease"/>
            <person name="Wu L."/>
            <person name="Ma J."/>
        </authorList>
    </citation>
    <scope>NUCLEOTIDE SEQUENCE [LARGE SCALE GENOMIC DNA]</scope>
    <source>
        <strain evidence="4">CCUG 51308</strain>
    </source>
</reference>
<keyword evidence="4" id="KW-1185">Reference proteome</keyword>
<dbReference type="Proteomes" id="UP001596492">
    <property type="component" value="Unassembled WGS sequence"/>
</dbReference>
<dbReference type="InterPro" id="IPR010987">
    <property type="entry name" value="Glutathione-S-Trfase_C-like"/>
</dbReference>
<dbReference type="InterPro" id="IPR050983">
    <property type="entry name" value="GST_Omega/HSP26"/>
</dbReference>
<dbReference type="PANTHER" id="PTHR43968:SF6">
    <property type="entry name" value="GLUTATHIONE S-TRANSFERASE OMEGA"/>
    <property type="match status" value="1"/>
</dbReference>
<dbReference type="SUPFAM" id="SSF47616">
    <property type="entry name" value="GST C-terminal domain-like"/>
    <property type="match status" value="1"/>
</dbReference>
<dbReference type="InterPro" id="IPR036282">
    <property type="entry name" value="Glutathione-S-Trfase_C_sf"/>
</dbReference>
<dbReference type="Gene3D" id="1.20.1050.10">
    <property type="match status" value="1"/>
</dbReference>
<accession>A0ABW2IGQ2</accession>
<evidence type="ECO:0000313" key="3">
    <source>
        <dbReference type="EMBL" id="MFC7290126.1"/>
    </source>
</evidence>
<protein>
    <submittedName>
        <fullName evidence="3">Glutathione S-transferase</fullName>
    </submittedName>
</protein>
<gene>
    <name evidence="3" type="ORF">ACFQS8_00730</name>
</gene>
<comment type="caution">
    <text evidence="3">The sequence shown here is derived from an EMBL/GenBank/DDBJ whole genome shotgun (WGS) entry which is preliminary data.</text>
</comment>
<dbReference type="EMBL" id="JBHTBR010000002">
    <property type="protein sequence ID" value="MFC7290126.1"/>
    <property type="molecule type" value="Genomic_DNA"/>
</dbReference>
<organism evidence="3 4">
    <name type="scientific">Hirschia litorea</name>
    <dbReference type="NCBI Taxonomy" id="1199156"/>
    <lineage>
        <taxon>Bacteria</taxon>
        <taxon>Pseudomonadati</taxon>
        <taxon>Pseudomonadota</taxon>
        <taxon>Alphaproteobacteria</taxon>
        <taxon>Hyphomonadales</taxon>
        <taxon>Hyphomonadaceae</taxon>
        <taxon>Hirschia</taxon>
    </lineage>
</organism>
<dbReference type="InterPro" id="IPR004045">
    <property type="entry name" value="Glutathione_S-Trfase_N"/>
</dbReference>
<feature type="domain" description="GST C-terminal" evidence="2">
    <location>
        <begin position="89"/>
        <end position="209"/>
    </location>
</feature>
<proteinExistence type="predicted"/>
<dbReference type="PROSITE" id="PS50405">
    <property type="entry name" value="GST_CTER"/>
    <property type="match status" value="1"/>
</dbReference>
<evidence type="ECO:0000313" key="4">
    <source>
        <dbReference type="Proteomes" id="UP001596492"/>
    </source>
</evidence>
<evidence type="ECO:0000259" key="1">
    <source>
        <dbReference type="PROSITE" id="PS50404"/>
    </source>
</evidence>
<dbReference type="PROSITE" id="PS50404">
    <property type="entry name" value="GST_NTER"/>
    <property type="match status" value="1"/>
</dbReference>
<sequence>MTKDSLPILYTFRRCPYAMRGRMALLVSGQSFEWREILLRDKPAQMLEASAKGTVPTLVLPNGAVIDESLDVMLWALTMNDPEGWLPINAMDRAVTYELIERNDGPFKGHLDRYKYAARYDGVDGLEHRSAGFETIVDLDKRLAEQPFLAGETMGLADYAIFPFIRQFRVADREWFDAQDIPHVHKWLQAAMASPLFEAIMVKRKPWKDTYGNEDHVPVIYPRDSA</sequence>
<evidence type="ECO:0000259" key="2">
    <source>
        <dbReference type="PROSITE" id="PS50405"/>
    </source>
</evidence>
<dbReference type="RefSeq" id="WP_382164754.1">
    <property type="nucleotide sequence ID" value="NZ_JBHTBR010000002.1"/>
</dbReference>
<dbReference type="InterPro" id="IPR040079">
    <property type="entry name" value="Glutathione_S-Trfase"/>
</dbReference>
<dbReference type="InterPro" id="IPR036249">
    <property type="entry name" value="Thioredoxin-like_sf"/>
</dbReference>
<dbReference type="Pfam" id="PF13410">
    <property type="entry name" value="GST_C_2"/>
    <property type="match status" value="1"/>
</dbReference>
<dbReference type="CDD" id="cd03196">
    <property type="entry name" value="GST_C_5"/>
    <property type="match status" value="1"/>
</dbReference>
<dbReference type="SUPFAM" id="SSF52833">
    <property type="entry name" value="Thioredoxin-like"/>
    <property type="match status" value="1"/>
</dbReference>
<dbReference type="CDD" id="cd03060">
    <property type="entry name" value="GST_N_Omega_like"/>
    <property type="match status" value="1"/>
</dbReference>